<keyword evidence="1" id="KW-0472">Membrane</keyword>
<accession>A0ABT0RM66</accession>
<feature type="transmembrane region" description="Helical" evidence="1">
    <location>
        <begin position="113"/>
        <end position="135"/>
    </location>
</feature>
<keyword evidence="1" id="KW-0812">Transmembrane</keyword>
<evidence type="ECO:0008006" key="4">
    <source>
        <dbReference type="Google" id="ProtNLM"/>
    </source>
</evidence>
<feature type="transmembrane region" description="Helical" evidence="1">
    <location>
        <begin position="84"/>
        <end position="101"/>
    </location>
</feature>
<dbReference type="RefSeq" id="WP_249847741.1">
    <property type="nucleotide sequence ID" value="NZ_JAMGBD010000001.1"/>
</dbReference>
<feature type="transmembrane region" description="Helical" evidence="1">
    <location>
        <begin position="17"/>
        <end position="38"/>
    </location>
</feature>
<evidence type="ECO:0000256" key="1">
    <source>
        <dbReference type="SAM" id="Phobius"/>
    </source>
</evidence>
<gene>
    <name evidence="2" type="ORF">LZ536_07255</name>
</gene>
<feature type="transmembrane region" description="Helical" evidence="1">
    <location>
        <begin position="147"/>
        <end position="167"/>
    </location>
</feature>
<dbReference type="EMBL" id="JAMGBD010000001">
    <property type="protein sequence ID" value="MCL6683695.1"/>
    <property type="molecule type" value="Genomic_DNA"/>
</dbReference>
<keyword evidence="3" id="KW-1185">Reference proteome</keyword>
<evidence type="ECO:0000313" key="3">
    <source>
        <dbReference type="Proteomes" id="UP001165363"/>
    </source>
</evidence>
<protein>
    <recommendedName>
        <fullName evidence="4">DUF2178 domain-containing protein</fullName>
    </recommendedName>
</protein>
<proteinExistence type="predicted"/>
<keyword evidence="1" id="KW-1133">Transmembrane helix</keyword>
<reference evidence="2" key="1">
    <citation type="submission" date="2022-05" db="EMBL/GenBank/DDBJ databases">
        <authorList>
            <person name="Jo J.-H."/>
            <person name="Im W.-T."/>
        </authorList>
    </citation>
    <scope>NUCLEOTIDE SEQUENCE</scope>
    <source>
        <strain evidence="2">SE158</strain>
    </source>
</reference>
<organism evidence="2 3">
    <name type="scientific">Sphingomonas alba</name>
    <dbReference type="NCBI Taxonomy" id="2908208"/>
    <lineage>
        <taxon>Bacteria</taxon>
        <taxon>Pseudomonadati</taxon>
        <taxon>Pseudomonadota</taxon>
        <taxon>Alphaproteobacteria</taxon>
        <taxon>Sphingomonadales</taxon>
        <taxon>Sphingomonadaceae</taxon>
        <taxon>Sphingomonas</taxon>
    </lineage>
</organism>
<feature type="transmembrane region" description="Helical" evidence="1">
    <location>
        <begin position="44"/>
        <end position="63"/>
    </location>
</feature>
<sequence>MNIAVQDSAQAGRRKQLVLVVALEMVALSAAAVAMIFFDLGWVGAILIALLAGAFTIAIVRVGEGKAKAEGNFSVAMGRYNRRMLVASAVYVVGLFGAIWADELIRPGGPLAFLIGFLPSIGVLVMVVAMARLVAEEEDEYQRSRHIRASLFGLGTLLVLATIWGFFEQFGLVPHVPSWAAVPVFALGLGLANCLPGRRA</sequence>
<evidence type="ECO:0000313" key="2">
    <source>
        <dbReference type="EMBL" id="MCL6683695.1"/>
    </source>
</evidence>
<dbReference type="Proteomes" id="UP001165363">
    <property type="component" value="Unassembled WGS sequence"/>
</dbReference>
<comment type="caution">
    <text evidence="2">The sequence shown here is derived from an EMBL/GenBank/DDBJ whole genome shotgun (WGS) entry which is preliminary data.</text>
</comment>
<feature type="transmembrane region" description="Helical" evidence="1">
    <location>
        <begin position="179"/>
        <end position="196"/>
    </location>
</feature>
<name>A0ABT0RM66_9SPHN</name>